<dbReference type="SUPFAM" id="SSF54427">
    <property type="entry name" value="NTF2-like"/>
    <property type="match status" value="1"/>
</dbReference>
<accession>A2I878</accession>
<dbReference type="GO" id="GO:0005634">
    <property type="term" value="C:nucleus"/>
    <property type="evidence" value="ECO:0007669"/>
    <property type="project" value="UniProtKB-SubCell"/>
</dbReference>
<evidence type="ECO:0000256" key="2">
    <source>
        <dbReference type="ARBA" id="ARBA00022448"/>
    </source>
</evidence>
<dbReference type="InterPro" id="IPR032710">
    <property type="entry name" value="NTF2-like_dom_sf"/>
</dbReference>
<dbReference type="InterPro" id="IPR002075">
    <property type="entry name" value="NTF2_dom"/>
</dbReference>
<dbReference type="InterPro" id="IPR045875">
    <property type="entry name" value="NTF2"/>
</dbReference>
<keyword evidence="2" id="KW-0813">Transport</keyword>
<sequence>MTTVIDPVSTYLSPICWMFGSNPIPVGTAHQKSIPLAGWRRNSSNYNEKVAKKRHQMTRLYMDNGLLVWNGNGANGKDNIQKYFQELPRFEHIMNTLLAQPIIGDAVPSQLTFIIKVSGTVIFQDNSTKHFLKTFTVTAQGDKWKIASDCSAASGC</sequence>
<name>A2I878_AEDAE</name>
<organism evidence="7">
    <name type="scientific">Aedes aegypti</name>
    <name type="common">Yellowfever mosquito</name>
    <name type="synonym">Culex aegypti</name>
    <dbReference type="NCBI Taxonomy" id="7159"/>
    <lineage>
        <taxon>Eukaryota</taxon>
        <taxon>Metazoa</taxon>
        <taxon>Ecdysozoa</taxon>
        <taxon>Arthropoda</taxon>
        <taxon>Hexapoda</taxon>
        <taxon>Insecta</taxon>
        <taxon>Pterygota</taxon>
        <taxon>Neoptera</taxon>
        <taxon>Endopterygota</taxon>
        <taxon>Diptera</taxon>
        <taxon>Nematocera</taxon>
        <taxon>Culicoidea</taxon>
        <taxon>Culicidae</taxon>
        <taxon>Culicinae</taxon>
        <taxon>Aedini</taxon>
        <taxon>Aedes</taxon>
        <taxon>Stegomyia</taxon>
    </lineage>
</organism>
<dbReference type="EMBL" id="EF173373">
    <property type="protein sequence ID" value="ABM68604.1"/>
    <property type="molecule type" value="Genomic_DNA"/>
</dbReference>
<evidence type="ECO:0000313" key="7">
    <source>
        <dbReference type="EMBL" id="ABM68604.1"/>
    </source>
</evidence>
<reference evidence="7" key="1">
    <citation type="submission" date="2006-12" db="EMBL/GenBank/DDBJ databases">
        <authorList>
            <person name="Lobo N.F."/>
            <person name="Campbell K.S."/>
            <person name="Thaner D."/>
            <person name="deBruyn B."/>
            <person name="Koo H."/>
            <person name="Gelbart W.M."/>
            <person name="Loftus B.J."/>
            <person name="Severson D.W."/>
            <person name="Collins F.H."/>
        </authorList>
    </citation>
    <scope>NUCLEOTIDE SEQUENCE</scope>
</reference>
<comment type="subcellular location">
    <subcellularLocation>
        <location evidence="1">Nucleus</location>
    </subcellularLocation>
</comment>
<dbReference type="InterPro" id="IPR018222">
    <property type="entry name" value="Nuclear_transport_factor_2_euk"/>
</dbReference>
<proteinExistence type="predicted"/>
<evidence type="ECO:0000256" key="5">
    <source>
        <dbReference type="ARBA" id="ARBA00070836"/>
    </source>
</evidence>
<dbReference type="PROSITE" id="PS50177">
    <property type="entry name" value="NTF2_DOMAIN"/>
    <property type="match status" value="1"/>
</dbReference>
<feature type="domain" description="NTF2" evidence="6">
    <location>
        <begin position="45"/>
        <end position="149"/>
    </location>
</feature>
<dbReference type="GO" id="GO:0015031">
    <property type="term" value="P:protein transport"/>
    <property type="evidence" value="ECO:0007669"/>
    <property type="project" value="UniProtKB-KW"/>
</dbReference>
<dbReference type="Gene3D" id="3.10.450.50">
    <property type="match status" value="1"/>
</dbReference>
<dbReference type="FunFam" id="3.10.450.50:FF:000006">
    <property type="entry name" value="NTF2-related export protein 2 isoform 1"/>
    <property type="match status" value="1"/>
</dbReference>
<evidence type="ECO:0000256" key="4">
    <source>
        <dbReference type="ARBA" id="ARBA00023242"/>
    </source>
</evidence>
<dbReference type="VEuPathDB" id="VectorBase:AAEL020909"/>
<evidence type="ECO:0000259" key="6">
    <source>
        <dbReference type="PROSITE" id="PS50177"/>
    </source>
</evidence>
<reference evidence="7" key="2">
    <citation type="journal article" date="2007" name="Genome Biol.">
        <title>Analysis of 14 BAC sequences from the Aedes aegypti genome: a benchmark for genome annotation and assembly.</title>
        <authorList>
            <person name="Lobo N.F."/>
            <person name="Campbell K.S."/>
            <person name="Thaner D."/>
            <person name="Debruyn B."/>
            <person name="Koo H."/>
            <person name="Gelbart W.M."/>
            <person name="Loftus B.J."/>
            <person name="Severson D.W."/>
            <person name="Collins F.H."/>
        </authorList>
    </citation>
    <scope>NUCLEOTIDE SEQUENCE</scope>
</reference>
<protein>
    <recommendedName>
        <fullName evidence="5">NTF2-related export protein</fullName>
    </recommendedName>
</protein>
<keyword evidence="4" id="KW-0539">Nucleus</keyword>
<gene>
    <name evidence="7" type="ORF">Aael_AAEL008114</name>
</gene>
<dbReference type="GO" id="GO:0006913">
    <property type="term" value="P:nucleocytoplasmic transport"/>
    <property type="evidence" value="ECO:0007669"/>
    <property type="project" value="InterPro"/>
</dbReference>
<keyword evidence="3" id="KW-0653">Protein transport</keyword>
<dbReference type="AlphaFoldDB" id="A2I878"/>
<evidence type="ECO:0000256" key="1">
    <source>
        <dbReference type="ARBA" id="ARBA00004123"/>
    </source>
</evidence>
<dbReference type="CDD" id="cd00780">
    <property type="entry name" value="NTF2"/>
    <property type="match status" value="1"/>
</dbReference>
<dbReference type="Pfam" id="PF02136">
    <property type="entry name" value="NTF2"/>
    <property type="match status" value="1"/>
</dbReference>
<evidence type="ECO:0000256" key="3">
    <source>
        <dbReference type="ARBA" id="ARBA00022927"/>
    </source>
</evidence>
<dbReference type="PANTHER" id="PTHR12612">
    <property type="entry name" value="NUCLEAR TRANSPORT FACTOR 2"/>
    <property type="match status" value="1"/>
</dbReference>